<sequence>MAFRCSACGIRKIEEKTRGAATAMKKEIDWKKELLESGRFNDKFQKNLLENGAKNFMQGIYLGYMYSRWRKIRGLDKDDPVENKGQLKSSFKEFEKKIKK</sequence>
<name>A2BU89_PROM5</name>
<dbReference type="KEGG" id="pmc:P9515_01411"/>
<accession>A2BU89</accession>
<dbReference type="Proteomes" id="UP000001589">
    <property type="component" value="Chromosome"/>
</dbReference>
<evidence type="ECO:0000313" key="1">
    <source>
        <dbReference type="EMBL" id="ABM71350.1"/>
    </source>
</evidence>
<reference evidence="1 2" key="1">
    <citation type="journal article" date="2007" name="PLoS Genet.">
        <title>Patterns and implications of gene gain and loss in the evolution of Prochlorococcus.</title>
        <authorList>
            <person name="Kettler G.C."/>
            <person name="Martiny A.C."/>
            <person name="Huang K."/>
            <person name="Zucker J."/>
            <person name="Coleman M.L."/>
            <person name="Rodrigue S."/>
            <person name="Chen F."/>
            <person name="Lapidus A."/>
            <person name="Ferriera S."/>
            <person name="Johnson J."/>
            <person name="Steglich C."/>
            <person name="Church G.M."/>
            <person name="Richardson P."/>
            <person name="Chisholm S.W."/>
        </authorList>
    </citation>
    <scope>NUCLEOTIDE SEQUENCE [LARGE SCALE GENOMIC DNA]</scope>
    <source>
        <strain evidence="1 2">MIT 9515</strain>
    </source>
</reference>
<dbReference type="STRING" id="167542.P9515_01411"/>
<dbReference type="HOGENOM" id="CLU_180776_0_0_3"/>
<protein>
    <submittedName>
        <fullName evidence="1">Uncharacterized protein</fullName>
    </submittedName>
</protein>
<dbReference type="eggNOG" id="ENOG5030UX1">
    <property type="taxonomic scope" value="Bacteria"/>
</dbReference>
<gene>
    <name evidence="1" type="ordered locus">P9515_01411</name>
</gene>
<evidence type="ECO:0000313" key="2">
    <source>
        <dbReference type="Proteomes" id="UP000001589"/>
    </source>
</evidence>
<dbReference type="AlphaFoldDB" id="A2BU89"/>
<dbReference type="EMBL" id="CP000552">
    <property type="protein sequence ID" value="ABM71350.1"/>
    <property type="molecule type" value="Genomic_DNA"/>
</dbReference>
<organism evidence="1 2">
    <name type="scientific">Prochlorococcus marinus (strain MIT 9515)</name>
    <dbReference type="NCBI Taxonomy" id="167542"/>
    <lineage>
        <taxon>Bacteria</taxon>
        <taxon>Bacillati</taxon>
        <taxon>Cyanobacteriota</taxon>
        <taxon>Cyanophyceae</taxon>
        <taxon>Synechococcales</taxon>
        <taxon>Prochlorococcaceae</taxon>
        <taxon>Prochlorococcus</taxon>
    </lineage>
</organism>
<proteinExistence type="predicted"/>